<dbReference type="EMBL" id="GGEC01080202">
    <property type="protein sequence ID" value="MBX60686.1"/>
    <property type="molecule type" value="Transcribed_RNA"/>
</dbReference>
<proteinExistence type="predicted"/>
<accession>A0A2P2Q114</accession>
<protein>
    <submittedName>
        <fullName evidence="1">Uncharacterized protein</fullName>
    </submittedName>
</protein>
<reference evidence="1" key="1">
    <citation type="submission" date="2018-02" db="EMBL/GenBank/DDBJ databases">
        <title>Rhizophora mucronata_Transcriptome.</title>
        <authorList>
            <person name="Meera S.P."/>
            <person name="Sreeshan A."/>
            <person name="Augustine A."/>
        </authorList>
    </citation>
    <scope>NUCLEOTIDE SEQUENCE</scope>
    <source>
        <tissue evidence="1">Leaf</tissue>
    </source>
</reference>
<name>A0A2P2Q114_RHIMU</name>
<organism evidence="1">
    <name type="scientific">Rhizophora mucronata</name>
    <name type="common">Asiatic mangrove</name>
    <dbReference type="NCBI Taxonomy" id="61149"/>
    <lineage>
        <taxon>Eukaryota</taxon>
        <taxon>Viridiplantae</taxon>
        <taxon>Streptophyta</taxon>
        <taxon>Embryophyta</taxon>
        <taxon>Tracheophyta</taxon>
        <taxon>Spermatophyta</taxon>
        <taxon>Magnoliopsida</taxon>
        <taxon>eudicotyledons</taxon>
        <taxon>Gunneridae</taxon>
        <taxon>Pentapetalae</taxon>
        <taxon>rosids</taxon>
        <taxon>fabids</taxon>
        <taxon>Malpighiales</taxon>
        <taxon>Rhizophoraceae</taxon>
        <taxon>Rhizophora</taxon>
    </lineage>
</organism>
<sequence>MDFCVENCEG</sequence>
<evidence type="ECO:0000313" key="1">
    <source>
        <dbReference type="EMBL" id="MBX60686.1"/>
    </source>
</evidence>